<dbReference type="RefSeq" id="WP_154531524.1">
    <property type="nucleotide sequence ID" value="NZ_VULX01000013.1"/>
</dbReference>
<evidence type="ECO:0000256" key="1">
    <source>
        <dbReference type="ARBA" id="ARBA00004141"/>
    </source>
</evidence>
<feature type="transmembrane region" description="Helical" evidence="5">
    <location>
        <begin position="56"/>
        <end position="74"/>
    </location>
</feature>
<dbReference type="AlphaFoldDB" id="A0A7X2MYW8"/>
<evidence type="ECO:0000256" key="5">
    <source>
        <dbReference type="SAM" id="Phobius"/>
    </source>
</evidence>
<organism evidence="7 8">
    <name type="scientific">Inconstantimicrobium porci</name>
    <dbReference type="NCBI Taxonomy" id="2652291"/>
    <lineage>
        <taxon>Bacteria</taxon>
        <taxon>Bacillati</taxon>
        <taxon>Bacillota</taxon>
        <taxon>Clostridia</taxon>
        <taxon>Eubacteriales</taxon>
        <taxon>Clostridiaceae</taxon>
        <taxon>Inconstantimicrobium</taxon>
    </lineage>
</organism>
<dbReference type="EMBL" id="VULX01000013">
    <property type="protein sequence ID" value="MSR91629.1"/>
    <property type="molecule type" value="Genomic_DNA"/>
</dbReference>
<feature type="transmembrane region" description="Helical" evidence="5">
    <location>
        <begin position="86"/>
        <end position="103"/>
    </location>
</feature>
<feature type="transmembrane region" description="Helical" evidence="5">
    <location>
        <begin position="155"/>
        <end position="175"/>
    </location>
</feature>
<accession>A0A7X2MYW8</accession>
<proteinExistence type="predicted"/>
<comment type="subcellular location">
    <subcellularLocation>
        <location evidence="1">Membrane</location>
        <topology evidence="1">Multi-pass membrane protein</topology>
    </subcellularLocation>
</comment>
<evidence type="ECO:0000256" key="4">
    <source>
        <dbReference type="ARBA" id="ARBA00023136"/>
    </source>
</evidence>
<protein>
    <submittedName>
        <fullName evidence="7">FUSC family protein</fullName>
    </submittedName>
</protein>
<keyword evidence="3 5" id="KW-1133">Transmembrane helix</keyword>
<comment type="caution">
    <text evidence="7">The sequence shown here is derived from an EMBL/GenBank/DDBJ whole genome shotgun (WGS) entry which is preliminary data.</text>
</comment>
<feature type="transmembrane region" description="Helical" evidence="5">
    <location>
        <begin position="300"/>
        <end position="321"/>
    </location>
</feature>
<feature type="domain" description="Integral membrane bound transporter" evidence="6">
    <location>
        <begin position="215"/>
        <end position="333"/>
    </location>
</feature>
<keyword evidence="4 5" id="KW-0472">Membrane</keyword>
<dbReference type="InterPro" id="IPR049453">
    <property type="entry name" value="Memb_transporter_dom"/>
</dbReference>
<keyword evidence="2 5" id="KW-0812">Transmembrane</keyword>
<sequence length="345" mass="38783">MTFYEELQLNQAGSKELIRNSQNNKEKLRHLAIYIFKIFITMVFCMAFVIAYSKFFGNDNSIVGVIVLLFVLVFRNIDLSIKTSHALPSLIAIFAILAIGPRLSNASNIYVESLVNSVCIFLLMFLGCHNEKMCNHSTLVLGYLLLYGYDVYGNAYIKRLEAIAVGAIITGIIYFRNHRKKTYELNFLSFFQEFDINAHRTKWQLSLTLAISSILLIARMINLPRHIWAGIAVMSIVTPFPTGKKQKVKERILGNVFGALLVFIIYAYCPEFMYNNIGTIGGIGVGLSATYGFQSVFNTFGAISAASTLLGFPAAIFYRVFNNVLGSVYGIVFNKYFCKLVGNER</sequence>
<keyword evidence="8" id="KW-1185">Reference proteome</keyword>
<evidence type="ECO:0000313" key="8">
    <source>
        <dbReference type="Proteomes" id="UP000460287"/>
    </source>
</evidence>
<name>A0A7X2MYW8_9CLOT</name>
<evidence type="ECO:0000313" key="7">
    <source>
        <dbReference type="EMBL" id="MSR91629.1"/>
    </source>
</evidence>
<feature type="transmembrane region" description="Helical" evidence="5">
    <location>
        <begin position="109"/>
        <end position="126"/>
    </location>
</feature>
<dbReference type="Pfam" id="PF13515">
    <property type="entry name" value="FUSC_2"/>
    <property type="match status" value="1"/>
</dbReference>
<dbReference type="GO" id="GO:0016020">
    <property type="term" value="C:membrane"/>
    <property type="evidence" value="ECO:0007669"/>
    <property type="project" value="UniProtKB-SubCell"/>
</dbReference>
<feature type="transmembrane region" description="Helical" evidence="5">
    <location>
        <begin position="31"/>
        <end position="50"/>
    </location>
</feature>
<feature type="transmembrane region" description="Helical" evidence="5">
    <location>
        <begin position="252"/>
        <end position="268"/>
    </location>
</feature>
<dbReference type="Proteomes" id="UP000460287">
    <property type="component" value="Unassembled WGS sequence"/>
</dbReference>
<gene>
    <name evidence="7" type="ORF">FYJ33_09465</name>
</gene>
<evidence type="ECO:0000259" key="6">
    <source>
        <dbReference type="Pfam" id="PF13515"/>
    </source>
</evidence>
<reference evidence="7 8" key="1">
    <citation type="submission" date="2019-08" db="EMBL/GenBank/DDBJ databases">
        <title>In-depth cultivation of the pig gut microbiome towards novel bacterial diversity and tailored functional studies.</title>
        <authorList>
            <person name="Wylensek D."/>
            <person name="Hitch T.C.A."/>
            <person name="Clavel T."/>
        </authorList>
    </citation>
    <scope>NUCLEOTIDE SEQUENCE [LARGE SCALE GENOMIC DNA]</scope>
    <source>
        <strain evidence="7 8">WCA-383-APC-5B</strain>
    </source>
</reference>
<evidence type="ECO:0000256" key="2">
    <source>
        <dbReference type="ARBA" id="ARBA00022692"/>
    </source>
</evidence>
<evidence type="ECO:0000256" key="3">
    <source>
        <dbReference type="ARBA" id="ARBA00022989"/>
    </source>
</evidence>